<feature type="transmembrane region" description="Helical" evidence="1">
    <location>
        <begin position="25"/>
        <end position="46"/>
    </location>
</feature>
<keyword evidence="3" id="KW-1185">Reference proteome</keyword>
<evidence type="ECO:0000313" key="3">
    <source>
        <dbReference type="Proteomes" id="UP000186469"/>
    </source>
</evidence>
<name>A0A1M7SQM8_9BACT</name>
<evidence type="ECO:0000313" key="2">
    <source>
        <dbReference type="EMBL" id="SHN60710.1"/>
    </source>
</evidence>
<dbReference type="RefSeq" id="WP_072696837.1">
    <property type="nucleotide sequence ID" value="NZ_FRDI01000004.1"/>
</dbReference>
<feature type="transmembrane region" description="Helical" evidence="1">
    <location>
        <begin position="140"/>
        <end position="157"/>
    </location>
</feature>
<dbReference type="STRING" id="1121455.SAMN02745728_01152"/>
<dbReference type="OrthoDB" id="1806539at2"/>
<proteinExistence type="predicted"/>
<accession>A0A1M7SQM8</accession>
<evidence type="ECO:0000256" key="1">
    <source>
        <dbReference type="SAM" id="Phobius"/>
    </source>
</evidence>
<dbReference type="EMBL" id="FRDI01000004">
    <property type="protein sequence ID" value="SHN60710.1"/>
    <property type="molecule type" value="Genomic_DNA"/>
</dbReference>
<dbReference type="Proteomes" id="UP000186469">
    <property type="component" value="Unassembled WGS sequence"/>
</dbReference>
<keyword evidence="1" id="KW-1133">Transmembrane helix</keyword>
<sequence>MPNLSYILFVIDFILIQPYRLFENVYLAFWFGTLCLALLCIIIGKLTQKLLYRLNRAYYQKENDELQHLHDLSIKAANTGDKELFKSVNKMAHDSFGKNFFIGATLFTASLWPLPFALGWLKLHFDGISIVIVPYFNKEFGYAFVMITLYVSLRLLISRISTIIAKKNAKKNDQSSPTKR</sequence>
<protein>
    <recommendedName>
        <fullName evidence="4">DUF106 domain-containing protein</fullName>
    </recommendedName>
</protein>
<keyword evidence="1" id="KW-0812">Transmembrane</keyword>
<organism evidence="2 3">
    <name type="scientific">Desulfovibrio litoralis DSM 11393</name>
    <dbReference type="NCBI Taxonomy" id="1121455"/>
    <lineage>
        <taxon>Bacteria</taxon>
        <taxon>Pseudomonadati</taxon>
        <taxon>Thermodesulfobacteriota</taxon>
        <taxon>Desulfovibrionia</taxon>
        <taxon>Desulfovibrionales</taxon>
        <taxon>Desulfovibrionaceae</taxon>
        <taxon>Desulfovibrio</taxon>
    </lineage>
</organism>
<keyword evidence="1" id="KW-0472">Membrane</keyword>
<reference evidence="2 3" key="1">
    <citation type="submission" date="2016-12" db="EMBL/GenBank/DDBJ databases">
        <authorList>
            <person name="Song W.-J."/>
            <person name="Kurnit D.M."/>
        </authorList>
    </citation>
    <scope>NUCLEOTIDE SEQUENCE [LARGE SCALE GENOMIC DNA]</scope>
    <source>
        <strain evidence="2 3">DSM 11393</strain>
    </source>
</reference>
<gene>
    <name evidence="2" type="ORF">SAMN02745728_01152</name>
</gene>
<evidence type="ECO:0008006" key="4">
    <source>
        <dbReference type="Google" id="ProtNLM"/>
    </source>
</evidence>
<dbReference type="AlphaFoldDB" id="A0A1M7SQM8"/>
<feature type="transmembrane region" description="Helical" evidence="1">
    <location>
        <begin position="100"/>
        <end position="120"/>
    </location>
</feature>